<dbReference type="EMBL" id="CP144099">
    <property type="protein sequence ID" value="WWC86841.1"/>
    <property type="molecule type" value="Genomic_DNA"/>
</dbReference>
<feature type="compositionally biased region" description="Polar residues" evidence="1">
    <location>
        <begin position="102"/>
        <end position="119"/>
    </location>
</feature>
<evidence type="ECO:0000313" key="2">
    <source>
        <dbReference type="EMBL" id="WWC86841.1"/>
    </source>
</evidence>
<dbReference type="GeneID" id="91092392"/>
<accession>A0AAX4JP36</accession>
<feature type="region of interest" description="Disordered" evidence="1">
    <location>
        <begin position="1"/>
        <end position="150"/>
    </location>
</feature>
<dbReference type="RefSeq" id="XP_066073604.1">
    <property type="nucleotide sequence ID" value="XM_066217507.1"/>
</dbReference>
<feature type="compositionally biased region" description="Polar residues" evidence="1">
    <location>
        <begin position="1"/>
        <end position="17"/>
    </location>
</feature>
<feature type="compositionally biased region" description="Low complexity" evidence="1">
    <location>
        <begin position="132"/>
        <end position="150"/>
    </location>
</feature>
<dbReference type="AlphaFoldDB" id="A0AAX4JP36"/>
<protein>
    <submittedName>
        <fullName evidence="2">Uncharacterized protein</fullName>
    </submittedName>
</protein>
<evidence type="ECO:0000313" key="3">
    <source>
        <dbReference type="Proteomes" id="UP001355207"/>
    </source>
</evidence>
<feature type="compositionally biased region" description="Low complexity" evidence="1">
    <location>
        <begin position="79"/>
        <end position="91"/>
    </location>
</feature>
<reference evidence="2 3" key="1">
    <citation type="submission" date="2024-01" db="EMBL/GenBank/DDBJ databases">
        <title>Comparative genomics of Cryptococcus and Kwoniella reveals pathogenesis evolution and contrasting modes of karyotype evolution via chromosome fusion or intercentromeric recombination.</title>
        <authorList>
            <person name="Coelho M.A."/>
            <person name="David-Palma M."/>
            <person name="Shea T."/>
            <person name="Bowers K."/>
            <person name="McGinley-Smith S."/>
            <person name="Mohammad A.W."/>
            <person name="Gnirke A."/>
            <person name="Yurkov A.M."/>
            <person name="Nowrousian M."/>
            <person name="Sun S."/>
            <person name="Cuomo C.A."/>
            <person name="Heitman J."/>
        </authorList>
    </citation>
    <scope>NUCLEOTIDE SEQUENCE [LARGE SCALE GENOMIC DNA]</scope>
    <source>
        <strain evidence="2 3">CBS 6074</strain>
    </source>
</reference>
<dbReference type="Proteomes" id="UP001355207">
    <property type="component" value="Chromosome 2"/>
</dbReference>
<keyword evidence="3" id="KW-1185">Reference proteome</keyword>
<gene>
    <name evidence="2" type="ORF">L201_001720</name>
</gene>
<sequence>MSSNQQTNQNRTSTASSGGPGNMQSAWSSTTSGTGASLHGEPGDRGSRATDGTSNPPPPYSNDNRPGYSNPPGYTSGGASVRSSLASTASSMGPHAHRPTMGSGSMATCQPSTGSQTESFVAGVRRPTGAPSTQSQTGSGSGVTGSSSRA</sequence>
<organism evidence="2 3">
    <name type="scientific">Kwoniella dendrophila CBS 6074</name>
    <dbReference type="NCBI Taxonomy" id="1295534"/>
    <lineage>
        <taxon>Eukaryota</taxon>
        <taxon>Fungi</taxon>
        <taxon>Dikarya</taxon>
        <taxon>Basidiomycota</taxon>
        <taxon>Agaricomycotina</taxon>
        <taxon>Tremellomycetes</taxon>
        <taxon>Tremellales</taxon>
        <taxon>Cryptococcaceae</taxon>
        <taxon>Kwoniella</taxon>
    </lineage>
</organism>
<proteinExistence type="predicted"/>
<evidence type="ECO:0000256" key="1">
    <source>
        <dbReference type="SAM" id="MobiDB-lite"/>
    </source>
</evidence>
<feature type="compositionally biased region" description="Low complexity" evidence="1">
    <location>
        <begin position="25"/>
        <end position="37"/>
    </location>
</feature>
<name>A0AAX4JP36_9TREE</name>